<evidence type="ECO:0000313" key="1">
    <source>
        <dbReference type="EMBL" id="UYV73247.1"/>
    </source>
</evidence>
<keyword evidence="2" id="KW-1185">Reference proteome</keyword>
<sequence length="202" mass="23372">MQKDDFVYLNTGRNGWMPTTIKDVADTPRSYFVESPHGEVIRRKSKDLYLPRSVWFQPEAIPGPSQPDTSLQPPEIECTTQKDGESIDSFIAELKGLSTSCEFESQKGSLIRDRIVYGIQDKDLQERLLREPNLTLLKAMEMCKTDEISKQQIKIMQNNQNICQIRKYEKKYSSKQNQESEKEFKCQRCGKSHRAKNCPAWG</sequence>
<dbReference type="Proteomes" id="UP001235939">
    <property type="component" value="Chromosome 10"/>
</dbReference>
<dbReference type="PANTHER" id="PTHR33198:SF20">
    <property type="entry name" value="RETROTRANSPOSON GAG DOMAIN-CONTAINING PROTEIN"/>
    <property type="match status" value="1"/>
</dbReference>
<evidence type="ECO:0000313" key="2">
    <source>
        <dbReference type="Proteomes" id="UP001235939"/>
    </source>
</evidence>
<protein>
    <submittedName>
        <fullName evidence="1">K02A2.6-like</fullName>
    </submittedName>
</protein>
<gene>
    <name evidence="1" type="ORF">LAZ67_10002336</name>
</gene>
<proteinExistence type="predicted"/>
<accession>A0ABY6KZD0</accession>
<organism evidence="1 2">
    <name type="scientific">Cordylochernes scorpioides</name>
    <dbReference type="NCBI Taxonomy" id="51811"/>
    <lineage>
        <taxon>Eukaryota</taxon>
        <taxon>Metazoa</taxon>
        <taxon>Ecdysozoa</taxon>
        <taxon>Arthropoda</taxon>
        <taxon>Chelicerata</taxon>
        <taxon>Arachnida</taxon>
        <taxon>Pseudoscorpiones</taxon>
        <taxon>Cheliferoidea</taxon>
        <taxon>Chernetidae</taxon>
        <taxon>Cordylochernes</taxon>
    </lineage>
</organism>
<dbReference type="EMBL" id="CP092872">
    <property type="protein sequence ID" value="UYV73247.1"/>
    <property type="molecule type" value="Genomic_DNA"/>
</dbReference>
<reference evidence="1 2" key="1">
    <citation type="submission" date="2022-01" db="EMBL/GenBank/DDBJ databases">
        <title>A chromosomal length assembly of Cordylochernes scorpioides.</title>
        <authorList>
            <person name="Zeh D."/>
            <person name="Zeh J."/>
        </authorList>
    </citation>
    <scope>NUCLEOTIDE SEQUENCE [LARGE SCALE GENOMIC DNA]</scope>
    <source>
        <strain evidence="1">IN4F17</strain>
        <tissue evidence="1">Whole Body</tissue>
    </source>
</reference>
<dbReference type="PANTHER" id="PTHR33198">
    <property type="entry name" value="ANK_REP_REGION DOMAIN-CONTAINING PROTEIN-RELATED"/>
    <property type="match status" value="1"/>
</dbReference>
<name>A0ABY6KZD0_9ARAC</name>